<accession>A0AAQ4ERF4</accession>
<keyword evidence="3" id="KW-1185">Reference proteome</keyword>
<proteinExistence type="predicted"/>
<protein>
    <submittedName>
        <fullName evidence="2">Uncharacterized protein</fullName>
    </submittedName>
</protein>
<organism evidence="2 3">
    <name type="scientific">Amblyomma americanum</name>
    <name type="common">Lone star tick</name>
    <dbReference type="NCBI Taxonomy" id="6943"/>
    <lineage>
        <taxon>Eukaryota</taxon>
        <taxon>Metazoa</taxon>
        <taxon>Ecdysozoa</taxon>
        <taxon>Arthropoda</taxon>
        <taxon>Chelicerata</taxon>
        <taxon>Arachnida</taxon>
        <taxon>Acari</taxon>
        <taxon>Parasitiformes</taxon>
        <taxon>Ixodida</taxon>
        <taxon>Ixodoidea</taxon>
        <taxon>Ixodidae</taxon>
        <taxon>Amblyomminae</taxon>
        <taxon>Amblyomma</taxon>
    </lineage>
</organism>
<dbReference type="AlphaFoldDB" id="A0AAQ4ERF4"/>
<reference evidence="2 3" key="1">
    <citation type="journal article" date="2023" name="Arcadia Sci">
        <title>De novo assembly of a long-read Amblyomma americanum tick genome.</title>
        <authorList>
            <person name="Chou S."/>
            <person name="Poskanzer K.E."/>
            <person name="Rollins M."/>
            <person name="Thuy-Boun P.S."/>
        </authorList>
    </citation>
    <scope>NUCLEOTIDE SEQUENCE [LARGE SCALE GENOMIC DNA]</scope>
    <source>
        <strain evidence="2">F_SG_1</strain>
        <tissue evidence="2">Salivary glands</tissue>
    </source>
</reference>
<evidence type="ECO:0000256" key="1">
    <source>
        <dbReference type="SAM" id="MobiDB-lite"/>
    </source>
</evidence>
<sequence>MVLGLQLHDEPRPHGPEHKCGHTPTPHVLWTMRVIRRCSAEEREKRNIAENPGSLIDANKISRVLSDIATAGKTVKDALSKAWQSLSKLKIFHRKNKKLLLSSGDGATVTRNGARDRFDSRRSLRELVQKCAFDCCPPSCG</sequence>
<name>A0AAQ4ERF4_AMBAM</name>
<comment type="caution">
    <text evidence="2">The sequence shown here is derived from an EMBL/GenBank/DDBJ whole genome shotgun (WGS) entry which is preliminary data.</text>
</comment>
<gene>
    <name evidence="2" type="ORF">V5799_029400</name>
</gene>
<dbReference type="Proteomes" id="UP001321473">
    <property type="component" value="Unassembled WGS sequence"/>
</dbReference>
<feature type="region of interest" description="Disordered" evidence="1">
    <location>
        <begin position="1"/>
        <end position="24"/>
    </location>
</feature>
<evidence type="ECO:0000313" key="2">
    <source>
        <dbReference type="EMBL" id="KAK8777255.1"/>
    </source>
</evidence>
<evidence type="ECO:0000313" key="3">
    <source>
        <dbReference type="Proteomes" id="UP001321473"/>
    </source>
</evidence>
<feature type="compositionally biased region" description="Basic and acidic residues" evidence="1">
    <location>
        <begin position="7"/>
        <end position="20"/>
    </location>
</feature>
<dbReference type="EMBL" id="JARKHS020012050">
    <property type="protein sequence ID" value="KAK8777255.1"/>
    <property type="molecule type" value="Genomic_DNA"/>
</dbReference>